<protein>
    <submittedName>
        <fullName evidence="1">DUF91 domain-containing protein</fullName>
    </submittedName>
</protein>
<name>A0A3G2L5F8_9FLAO</name>
<dbReference type="CDD" id="cd22341">
    <property type="entry name" value="NucS-like"/>
    <property type="match status" value="1"/>
</dbReference>
<sequence length="258" mass="29645">MVKTERIMNLAAFKVWLDEENGSDYRTIQSRISNCRTVENHEGDLDEHYAKDNGLSLLERLSYSTEDQRNDLPANHKIPINGNLRTGSATLKQAVKLYMAYKSSNFEPDESSNKSFDLKQSLEEEIDNIETWTNFSYEKDLKNSMVSQINELFPDYKIFGENNQGVEYLIGGKRIDILLEKLNGELLVIELKSGIANYKVFGQISMYIGLLMDKFPDRKIQGMIIAGEMDVTLKNAIRTSDKIELKTYKMKLELNSEK</sequence>
<accession>A0A3G2L5F8</accession>
<dbReference type="EMBL" id="CP032050">
    <property type="protein sequence ID" value="AYN67473.1"/>
    <property type="molecule type" value="Genomic_DNA"/>
</dbReference>
<dbReference type="AlphaFoldDB" id="A0A3G2L5F8"/>
<reference evidence="1 2" key="1">
    <citation type="submission" date="2018-08" db="EMBL/GenBank/DDBJ databases">
        <title>The reduced genetic potential of extracellular carbohydrate catabolism in Euzebyella marina RN62, a Flavobacteriia bacterium isolated from the hadal water.</title>
        <authorList>
            <person name="Xue C."/>
        </authorList>
    </citation>
    <scope>NUCLEOTIDE SEQUENCE [LARGE SCALE GENOMIC DNA]</scope>
    <source>
        <strain evidence="1 2">RN62</strain>
    </source>
</reference>
<evidence type="ECO:0000313" key="2">
    <source>
        <dbReference type="Proteomes" id="UP000276309"/>
    </source>
</evidence>
<dbReference type="OrthoDB" id="7057240at2"/>
<dbReference type="GO" id="GO:0003676">
    <property type="term" value="F:nucleic acid binding"/>
    <property type="evidence" value="ECO:0007669"/>
    <property type="project" value="InterPro"/>
</dbReference>
<dbReference type="Proteomes" id="UP000276309">
    <property type="component" value="Chromosome"/>
</dbReference>
<dbReference type="InterPro" id="IPR002793">
    <property type="entry name" value="Endonuclease_NucS"/>
</dbReference>
<evidence type="ECO:0000313" key="1">
    <source>
        <dbReference type="EMBL" id="AYN67473.1"/>
    </source>
</evidence>
<dbReference type="Gene3D" id="3.40.1350.10">
    <property type="match status" value="1"/>
</dbReference>
<keyword evidence="2" id="KW-1185">Reference proteome</keyword>
<proteinExistence type="predicted"/>
<dbReference type="GO" id="GO:0004519">
    <property type="term" value="F:endonuclease activity"/>
    <property type="evidence" value="ECO:0007669"/>
    <property type="project" value="InterPro"/>
</dbReference>
<organism evidence="1 2">
    <name type="scientific">Euzebyella marina</name>
    <dbReference type="NCBI Taxonomy" id="1761453"/>
    <lineage>
        <taxon>Bacteria</taxon>
        <taxon>Pseudomonadati</taxon>
        <taxon>Bacteroidota</taxon>
        <taxon>Flavobacteriia</taxon>
        <taxon>Flavobacteriales</taxon>
        <taxon>Flavobacteriaceae</taxon>
        <taxon>Euzebyella</taxon>
    </lineage>
</organism>
<dbReference type="InterPro" id="IPR011856">
    <property type="entry name" value="tRNA_endonuc-like_dom_sf"/>
</dbReference>
<gene>
    <name evidence="1" type="ORF">D1013_08920</name>
</gene>
<dbReference type="KEGG" id="emar:D1013_08920"/>